<keyword evidence="4" id="KW-1185">Reference proteome</keyword>
<dbReference type="Gene3D" id="3.30.1370.50">
    <property type="entry name" value="R3H-like domain"/>
    <property type="match status" value="1"/>
</dbReference>
<dbReference type="PANTHER" id="PTHR15672">
    <property type="entry name" value="CAMP-REGULATED PHOSPHOPROTEIN 21 RELATED R3H DOMAIN CONTAINING PROTEIN"/>
    <property type="match status" value="1"/>
</dbReference>
<feature type="region of interest" description="Disordered" evidence="1">
    <location>
        <begin position="460"/>
        <end position="538"/>
    </location>
</feature>
<feature type="region of interest" description="Disordered" evidence="1">
    <location>
        <begin position="718"/>
        <end position="759"/>
    </location>
</feature>
<dbReference type="Proteomes" id="UP000789524">
    <property type="component" value="Unassembled WGS sequence"/>
</dbReference>
<reference evidence="3" key="1">
    <citation type="submission" date="2021-09" db="EMBL/GenBank/DDBJ databases">
        <authorList>
            <person name="Martin H S."/>
        </authorList>
    </citation>
    <scope>NUCLEOTIDE SEQUENCE</scope>
</reference>
<dbReference type="PROSITE" id="PS51673">
    <property type="entry name" value="SUZ"/>
    <property type="match status" value="1"/>
</dbReference>
<feature type="compositionally biased region" description="Basic and acidic residues" evidence="1">
    <location>
        <begin position="1099"/>
        <end position="1117"/>
    </location>
</feature>
<feature type="region of interest" description="Disordered" evidence="1">
    <location>
        <begin position="1095"/>
        <end position="1158"/>
    </location>
</feature>
<evidence type="ECO:0000259" key="2">
    <source>
        <dbReference type="PROSITE" id="PS51673"/>
    </source>
</evidence>
<dbReference type="AlphaFoldDB" id="A0A8J2R7P1"/>
<comment type="caution">
    <text evidence="3">The sequence shown here is derived from an EMBL/GenBank/DDBJ whole genome shotgun (WGS) entry which is preliminary data.</text>
</comment>
<dbReference type="GO" id="GO:0003676">
    <property type="term" value="F:nucleic acid binding"/>
    <property type="evidence" value="ECO:0007669"/>
    <property type="project" value="InterPro"/>
</dbReference>
<protein>
    <submittedName>
        <fullName evidence="3">(African queen) hypothetical protein</fullName>
    </submittedName>
</protein>
<feature type="compositionally biased region" description="Low complexity" evidence="1">
    <location>
        <begin position="498"/>
        <end position="508"/>
    </location>
</feature>
<dbReference type="OrthoDB" id="278430at2759"/>
<feature type="compositionally biased region" description="Low complexity" evidence="1">
    <location>
        <begin position="664"/>
        <end position="677"/>
    </location>
</feature>
<feature type="compositionally biased region" description="Polar residues" evidence="1">
    <location>
        <begin position="509"/>
        <end position="527"/>
    </location>
</feature>
<dbReference type="InterPro" id="IPR051937">
    <property type="entry name" value="R3H_domain_containing"/>
</dbReference>
<gene>
    <name evidence="3" type="ORF">DCHRY22_LOCUS10501</name>
</gene>
<feature type="compositionally biased region" description="Polar residues" evidence="1">
    <location>
        <begin position="79"/>
        <end position="129"/>
    </location>
</feature>
<dbReference type="InterPro" id="IPR036867">
    <property type="entry name" value="R3H_dom_sf"/>
</dbReference>
<dbReference type="EMBL" id="CAKASE010000070">
    <property type="protein sequence ID" value="CAG9573548.1"/>
    <property type="molecule type" value="Genomic_DNA"/>
</dbReference>
<feature type="region of interest" description="Disordered" evidence="1">
    <location>
        <begin position="75"/>
        <end position="129"/>
    </location>
</feature>
<proteinExistence type="predicted"/>
<organism evidence="3 4">
    <name type="scientific">Danaus chrysippus</name>
    <name type="common">African queen</name>
    <dbReference type="NCBI Taxonomy" id="151541"/>
    <lineage>
        <taxon>Eukaryota</taxon>
        <taxon>Metazoa</taxon>
        <taxon>Ecdysozoa</taxon>
        <taxon>Arthropoda</taxon>
        <taxon>Hexapoda</taxon>
        <taxon>Insecta</taxon>
        <taxon>Pterygota</taxon>
        <taxon>Neoptera</taxon>
        <taxon>Endopterygota</taxon>
        <taxon>Lepidoptera</taxon>
        <taxon>Glossata</taxon>
        <taxon>Ditrysia</taxon>
        <taxon>Papilionoidea</taxon>
        <taxon>Nymphalidae</taxon>
        <taxon>Danainae</taxon>
        <taxon>Danaini</taxon>
        <taxon>Danaina</taxon>
        <taxon>Danaus</taxon>
        <taxon>Anosia</taxon>
    </lineage>
</organism>
<dbReference type="InterPro" id="IPR024771">
    <property type="entry name" value="SUZ"/>
</dbReference>
<feature type="region of interest" description="Disordered" evidence="1">
    <location>
        <begin position="637"/>
        <end position="677"/>
    </location>
</feature>
<dbReference type="SUPFAM" id="SSF82708">
    <property type="entry name" value="R3H domain"/>
    <property type="match status" value="1"/>
</dbReference>
<sequence length="1158" mass="131124">MYGVQVKNLKQVVLEAKMITVDGRVIPYSIKKLKIKKKSSLKKLPISIVMEQPEVEKGCGSSEYGAQLTRNRSFKSKQLVRSQAIRESTSPPRTVSPLTNETHVNNENTLEKTSNSENSSHTDGCTVISSDNKQPVEIQITSNSWEEGASDQRQRTRRWLGHRHHSDSTRDLLTHGPRVACVCGACECPHCRGRRRRHACPTKQDSGIVCSDDCPDCTDSEHAGPNGDGARMSGSLDSDDQAYYCRCIDRKDKPKSISIGGNEFEDKTDLSGPELVAFIKETLNKNPRDRATLLRIEKELHGLVTDNSALPSRCIVRFPVMTSYGRMLVHRCAALFQLAHHLDHSNKNSVLVSKSGTCGGRLPCTSFREWCTTVFPRSPTHEDTLAKSILKRCSGPPGTSNSAAGRSKSLEQRERDYERVRRRIFSTDNCTQDETQWPWLSSGPVKLLTPDTGRNKLLKVHSLESKSPGRGVVSKSHSFGGYTDPQQRVLSRQGDLASSSWRLSPSSSGYKTLSLRSTDSVTPSPTGGASPEPGPPSLCVPGASGALVWAVTDMAAVPPGALVIHPQTGRPLTNPDGSLYHFDPENPPLLYDNTHKQTDKIDVNTEKRRGKLEKQNSFIDNECEYDTNREKRCDCTQDNDKVQQKPKTPSIPPSPNKTRKTYEEQTTTPNTPEPNGNIQNEAVEIKQAFENIKITQKSPNKEKKDIQMETINQIQSRYESANQNASLPRFESPANNTPSVQRFESPANQTASNQSQRFETANQMQQIQRFDSPANHVQAIQRFDSPANNRQYDRYDVCNKSLENRNFDNQRKILEEVYHETYVPYKNEEAPQMMVNYQPEMTEMQVMQAKMTPVPVQDNMRGVAVPNHPGYYQPMQNYQYMPCRVEQPIQHLQPQMYQQMTEDQKQMTPSPHNENTFRIDPSYPYLTDFNNACGACDPAQARGYNVQYQPEPVMYPNMLMQPMQQYPYQEQMQVQWQNVAAVAPKVVMHDVYPIVYPSVYPNVYPPYNIVYPQVLPQYPMQQFQDRRKKRYERDTEIAMKIQQIKQQVDMMGGDRRRNSGGGILGNAPGRVGTRSDDNQLSSAARAIVNSIRNMQAKNQFHESRRSPPRPERPEQRRRTAGPVYRQMSPGAWCRSPAPMPQTFSQPRRPNPENRNARR</sequence>
<evidence type="ECO:0000256" key="1">
    <source>
        <dbReference type="SAM" id="MobiDB-lite"/>
    </source>
</evidence>
<dbReference type="Pfam" id="PF12752">
    <property type="entry name" value="SUZ"/>
    <property type="match status" value="1"/>
</dbReference>
<evidence type="ECO:0000313" key="3">
    <source>
        <dbReference type="EMBL" id="CAG9573548.1"/>
    </source>
</evidence>
<feature type="region of interest" description="Disordered" evidence="1">
    <location>
        <begin position="391"/>
        <end position="415"/>
    </location>
</feature>
<evidence type="ECO:0000313" key="4">
    <source>
        <dbReference type="Proteomes" id="UP000789524"/>
    </source>
</evidence>
<feature type="compositionally biased region" description="Polar residues" evidence="1">
    <location>
        <begin position="733"/>
        <end position="759"/>
    </location>
</feature>
<feature type="compositionally biased region" description="Basic and acidic residues" evidence="1">
    <location>
        <begin position="1149"/>
        <end position="1158"/>
    </location>
</feature>
<feature type="region of interest" description="Disordered" evidence="1">
    <location>
        <begin position="1046"/>
        <end position="1079"/>
    </location>
</feature>
<dbReference type="CDD" id="cd02642">
    <property type="entry name" value="R3H_encore_like"/>
    <property type="match status" value="1"/>
</dbReference>
<feature type="domain" description="SUZ" evidence="2">
    <location>
        <begin position="361"/>
        <end position="429"/>
    </location>
</feature>
<dbReference type="PANTHER" id="PTHR15672:SF8">
    <property type="entry name" value="PROTEIN ENCORE"/>
    <property type="match status" value="1"/>
</dbReference>
<name>A0A8J2R7P1_9NEOP</name>
<accession>A0A8J2R7P1</accession>